<dbReference type="Proteomes" id="UP001454036">
    <property type="component" value="Unassembled WGS sequence"/>
</dbReference>
<proteinExistence type="predicted"/>
<organism evidence="1 2">
    <name type="scientific">Lithospermum erythrorhizon</name>
    <name type="common">Purple gromwell</name>
    <name type="synonym">Lithospermum officinale var. erythrorhizon</name>
    <dbReference type="NCBI Taxonomy" id="34254"/>
    <lineage>
        <taxon>Eukaryota</taxon>
        <taxon>Viridiplantae</taxon>
        <taxon>Streptophyta</taxon>
        <taxon>Embryophyta</taxon>
        <taxon>Tracheophyta</taxon>
        <taxon>Spermatophyta</taxon>
        <taxon>Magnoliopsida</taxon>
        <taxon>eudicotyledons</taxon>
        <taxon>Gunneridae</taxon>
        <taxon>Pentapetalae</taxon>
        <taxon>asterids</taxon>
        <taxon>lamiids</taxon>
        <taxon>Boraginales</taxon>
        <taxon>Boraginaceae</taxon>
        <taxon>Boraginoideae</taxon>
        <taxon>Lithospermeae</taxon>
        <taxon>Lithospermum</taxon>
    </lineage>
</organism>
<dbReference type="EMBL" id="BAABME010001301">
    <property type="protein sequence ID" value="GAA0148803.1"/>
    <property type="molecule type" value="Genomic_DNA"/>
</dbReference>
<dbReference type="PANTHER" id="PTHR33702">
    <property type="entry name" value="BNAA09G40010D PROTEIN"/>
    <property type="match status" value="1"/>
</dbReference>
<gene>
    <name evidence="1" type="ORF">LIER_08143</name>
</gene>
<keyword evidence="2" id="KW-1185">Reference proteome</keyword>
<evidence type="ECO:0000313" key="1">
    <source>
        <dbReference type="EMBL" id="GAA0148803.1"/>
    </source>
</evidence>
<comment type="caution">
    <text evidence="1">The sequence shown here is derived from an EMBL/GenBank/DDBJ whole genome shotgun (WGS) entry which is preliminary data.</text>
</comment>
<evidence type="ECO:0000313" key="2">
    <source>
        <dbReference type="Proteomes" id="UP001454036"/>
    </source>
</evidence>
<name>A0AAV3PF72_LITER</name>
<reference evidence="1 2" key="1">
    <citation type="submission" date="2024-01" db="EMBL/GenBank/DDBJ databases">
        <title>The complete chloroplast genome sequence of Lithospermum erythrorhizon: insights into the phylogenetic relationship among Boraginaceae species and the maternal lineages of purple gromwells.</title>
        <authorList>
            <person name="Okada T."/>
            <person name="Watanabe K."/>
        </authorList>
    </citation>
    <scope>NUCLEOTIDE SEQUENCE [LARGE SCALE GENOMIC DNA]</scope>
</reference>
<protein>
    <submittedName>
        <fullName evidence="1">Uncharacterized protein</fullName>
    </submittedName>
</protein>
<dbReference type="PANTHER" id="PTHR33702:SF5">
    <property type="entry name" value="OS01G0308600 PROTEIN"/>
    <property type="match status" value="1"/>
</dbReference>
<sequence>MKITSIKGYWNRRGRYEKLTGSSAARRRKSTRLGVVNTPTESPSSHHRMRTLMRTLKRRFSWRLNPTRRLKLNKLRYICSPKKFLGGLGDAYINFMNKFADSKVITDGIGGGYAGATDDGFATRSMKEYDEKMIIEIYKSIIIAQGQLVQHRDAPRIGT</sequence>
<dbReference type="AlphaFoldDB" id="A0AAV3PF72"/>
<accession>A0AAV3PF72</accession>